<reference evidence="2" key="1">
    <citation type="submission" date="2020-09" db="EMBL/GenBank/DDBJ databases">
        <title>Novel species of Mucilaginibacter isolated from a glacier on the Tibetan Plateau.</title>
        <authorList>
            <person name="Liu Q."/>
            <person name="Xin Y.-H."/>
        </authorList>
    </citation>
    <scope>NUCLEOTIDE SEQUENCE</scope>
    <source>
        <strain evidence="2">ZB1P21</strain>
    </source>
</reference>
<name>A0A926S261_9SPHI</name>
<comment type="caution">
    <text evidence="2">The sequence shown here is derived from an EMBL/GenBank/DDBJ whole genome shotgun (WGS) entry which is preliminary data.</text>
</comment>
<dbReference type="InterPro" id="IPR002716">
    <property type="entry name" value="PIN_dom"/>
</dbReference>
<gene>
    <name evidence="2" type="ORF">IDJ76_10465</name>
</gene>
<dbReference type="CDD" id="cd09872">
    <property type="entry name" value="PIN_Sll0205-like"/>
    <property type="match status" value="1"/>
</dbReference>
<feature type="domain" description="PIN" evidence="1">
    <location>
        <begin position="6"/>
        <end position="124"/>
    </location>
</feature>
<dbReference type="AlphaFoldDB" id="A0A926S261"/>
<organism evidence="2 3">
    <name type="scientific">Mucilaginibacter glaciei</name>
    <dbReference type="NCBI Taxonomy" id="2772109"/>
    <lineage>
        <taxon>Bacteria</taxon>
        <taxon>Pseudomonadati</taxon>
        <taxon>Bacteroidota</taxon>
        <taxon>Sphingobacteriia</taxon>
        <taxon>Sphingobacteriales</taxon>
        <taxon>Sphingobacteriaceae</taxon>
        <taxon>Mucilaginibacter</taxon>
    </lineage>
</organism>
<dbReference type="RefSeq" id="WP_191163268.1">
    <property type="nucleotide sequence ID" value="NZ_JACWMX010000004.1"/>
</dbReference>
<dbReference type="InterPro" id="IPR052919">
    <property type="entry name" value="TA_system_RNase"/>
</dbReference>
<protein>
    <submittedName>
        <fullName evidence="2">Type II toxin-antitoxin system VapC family toxin</fullName>
    </submittedName>
</protein>
<dbReference type="PANTHER" id="PTHR36173:SF2">
    <property type="entry name" value="RIBONUCLEASE VAPC16"/>
    <property type="match status" value="1"/>
</dbReference>
<dbReference type="SUPFAM" id="SSF88723">
    <property type="entry name" value="PIN domain-like"/>
    <property type="match status" value="1"/>
</dbReference>
<dbReference type="Gene3D" id="3.40.50.1010">
    <property type="entry name" value="5'-nuclease"/>
    <property type="match status" value="1"/>
</dbReference>
<dbReference type="InterPro" id="IPR029060">
    <property type="entry name" value="PIN-like_dom_sf"/>
</dbReference>
<sequence>MSTNKYLLDTHCLIWFQQNNSSLPKRVVEIIQDADNAILFSQTSLFELAIKLKLVKLDKFSISIEEFYLQAIADGFEYLPTETQHLYAYGKVPLFENHRDPFDTLLIATATEEKATILSGDEKFGLYKDIVNVVW</sequence>
<dbReference type="Proteomes" id="UP000619078">
    <property type="component" value="Unassembled WGS sequence"/>
</dbReference>
<evidence type="ECO:0000313" key="3">
    <source>
        <dbReference type="Proteomes" id="UP000619078"/>
    </source>
</evidence>
<accession>A0A926S261</accession>
<evidence type="ECO:0000313" key="2">
    <source>
        <dbReference type="EMBL" id="MBD1393522.1"/>
    </source>
</evidence>
<keyword evidence="3" id="KW-1185">Reference proteome</keyword>
<evidence type="ECO:0000259" key="1">
    <source>
        <dbReference type="Pfam" id="PF01850"/>
    </source>
</evidence>
<proteinExistence type="predicted"/>
<dbReference type="InterPro" id="IPR041705">
    <property type="entry name" value="PIN_Sll0205"/>
</dbReference>
<dbReference type="EMBL" id="JACWMX010000004">
    <property type="protein sequence ID" value="MBD1393522.1"/>
    <property type="molecule type" value="Genomic_DNA"/>
</dbReference>
<dbReference type="Pfam" id="PF01850">
    <property type="entry name" value="PIN"/>
    <property type="match status" value="1"/>
</dbReference>
<dbReference type="PANTHER" id="PTHR36173">
    <property type="entry name" value="RIBONUCLEASE VAPC16-RELATED"/>
    <property type="match status" value="1"/>
</dbReference>